<protein>
    <recommendedName>
        <fullName evidence="3">RHS repeat-associated core domain-containing protein</fullName>
    </recommendedName>
</protein>
<dbReference type="Gene3D" id="2.180.10.10">
    <property type="entry name" value="RHS repeat-associated core"/>
    <property type="match status" value="1"/>
</dbReference>
<accession>A0A6N4X9X5</accession>
<sequence>MGNLSYQYKYNGKELQETRMVSMDWRHYMPDIGHFGVMDPLTEVIPGWTPYRYAFNNPVYFRDPNGLFEKGPEYVSDWIKNTVIGVWFGGVGAGPGALVGGIIVGVIGRWGGSELGEAGVEKVYE</sequence>
<dbReference type="EMBL" id="CACVBR010000009">
    <property type="protein sequence ID" value="CAA7195188.1"/>
    <property type="molecule type" value="Genomic_DNA"/>
</dbReference>
<dbReference type="AlphaFoldDB" id="A0A6N4X9X5"/>
<dbReference type="NCBIfam" id="TIGR03696">
    <property type="entry name" value="Rhs_assc_core"/>
    <property type="match status" value="1"/>
</dbReference>
<dbReference type="InterPro" id="IPR022385">
    <property type="entry name" value="Rhs_assc_core"/>
</dbReference>
<organism evidence="1 2">
    <name type="scientific">Chryseobacterium potabilaquae</name>
    <dbReference type="NCBI Taxonomy" id="2675057"/>
    <lineage>
        <taxon>Bacteria</taxon>
        <taxon>Pseudomonadati</taxon>
        <taxon>Bacteroidota</taxon>
        <taxon>Flavobacteriia</taxon>
        <taxon>Flavobacteriales</taxon>
        <taxon>Weeksellaceae</taxon>
        <taxon>Chryseobacterium group</taxon>
        <taxon>Chryseobacterium</taxon>
    </lineage>
</organism>
<evidence type="ECO:0000313" key="1">
    <source>
        <dbReference type="EMBL" id="CAA7195188.1"/>
    </source>
</evidence>
<dbReference type="RefSeq" id="WP_162032346.1">
    <property type="nucleotide sequence ID" value="NZ_CACVBR010000009.1"/>
</dbReference>
<keyword evidence="2" id="KW-1185">Reference proteome</keyword>
<gene>
    <name evidence="1" type="ORF">CHRY9293_01419</name>
</gene>
<evidence type="ECO:0000313" key="2">
    <source>
        <dbReference type="Proteomes" id="UP000445144"/>
    </source>
</evidence>
<name>A0A6N4X9X5_9FLAO</name>
<reference evidence="1 2" key="1">
    <citation type="submission" date="2020-01" db="EMBL/GenBank/DDBJ databases">
        <authorList>
            <person name="Rodrigo-Torres L."/>
            <person name="Arahal R. D."/>
            <person name="Lucena T."/>
        </authorList>
    </citation>
    <scope>NUCLEOTIDE SEQUENCE [LARGE SCALE GENOMIC DNA]</scope>
    <source>
        <strain evidence="1 2">CECT 9293</strain>
    </source>
</reference>
<proteinExistence type="predicted"/>
<evidence type="ECO:0008006" key="3">
    <source>
        <dbReference type="Google" id="ProtNLM"/>
    </source>
</evidence>
<dbReference type="Proteomes" id="UP000445144">
    <property type="component" value="Unassembled WGS sequence"/>
</dbReference>